<dbReference type="CDD" id="cd07067">
    <property type="entry name" value="HP_PGM_like"/>
    <property type="match status" value="1"/>
</dbReference>
<dbReference type="GO" id="GO:0016791">
    <property type="term" value="F:phosphatase activity"/>
    <property type="evidence" value="ECO:0007669"/>
    <property type="project" value="TreeGrafter"/>
</dbReference>
<dbReference type="OrthoDB" id="7925971at2"/>
<feature type="active site" description="Tele-phosphohistidine intermediate" evidence="1">
    <location>
        <position position="9"/>
    </location>
</feature>
<dbReference type="Proteomes" id="UP000070483">
    <property type="component" value="Unassembled WGS sequence"/>
</dbReference>
<evidence type="ECO:0000313" key="3">
    <source>
        <dbReference type="EMBL" id="KXB63124.1"/>
    </source>
</evidence>
<evidence type="ECO:0000256" key="1">
    <source>
        <dbReference type="PIRSR" id="PIRSR613078-1"/>
    </source>
</evidence>
<feature type="binding site" evidence="2">
    <location>
        <begin position="8"/>
        <end position="15"/>
    </location>
    <ligand>
        <name>substrate</name>
    </ligand>
</feature>
<dbReference type="InterPro" id="IPR029033">
    <property type="entry name" value="His_PPase_superfam"/>
</dbReference>
<dbReference type="PATRIC" id="fig|157687.3.peg.1616"/>
<dbReference type="InterPro" id="IPR050275">
    <property type="entry name" value="PGM_Phosphatase"/>
</dbReference>
<reference evidence="4" key="1">
    <citation type="submission" date="2016-01" db="EMBL/GenBank/DDBJ databases">
        <authorList>
            <person name="Mitreva M."/>
            <person name="Pepin K.H."/>
            <person name="Mihindukulasuriya K.A."/>
            <person name="Fulton R."/>
            <person name="Fronick C."/>
            <person name="O'Laughlin M."/>
            <person name="Miner T."/>
            <person name="Herter B."/>
            <person name="Rosa B.A."/>
            <person name="Cordes M."/>
            <person name="Tomlinson C."/>
            <person name="Wollam A."/>
            <person name="Palsikar V.B."/>
            <person name="Mardis E.R."/>
            <person name="Wilson R.K."/>
        </authorList>
    </citation>
    <scope>NUCLEOTIDE SEQUENCE [LARGE SCALE GENOMIC DNA]</scope>
    <source>
        <strain evidence="4">KA00185</strain>
    </source>
</reference>
<dbReference type="Gene3D" id="3.40.50.1240">
    <property type="entry name" value="Phosphoglycerate mutase-like"/>
    <property type="match status" value="1"/>
</dbReference>
<dbReference type="EMBL" id="LSDD01000115">
    <property type="protein sequence ID" value="KXB63124.1"/>
    <property type="molecule type" value="Genomic_DNA"/>
</dbReference>
<evidence type="ECO:0000313" key="4">
    <source>
        <dbReference type="Proteomes" id="UP000070483"/>
    </source>
</evidence>
<dbReference type="STRING" id="157687.HMPREF3180_01626"/>
<feature type="binding site" evidence="2">
    <location>
        <position position="60"/>
    </location>
    <ligand>
        <name>substrate</name>
    </ligand>
</feature>
<dbReference type="PANTHER" id="PTHR48100:SF1">
    <property type="entry name" value="HISTIDINE PHOSPHATASE FAMILY PROTEIN-RELATED"/>
    <property type="match status" value="1"/>
</dbReference>
<proteinExistence type="predicted"/>
<dbReference type="SUPFAM" id="SSF53254">
    <property type="entry name" value="Phosphoglycerate mutase-like"/>
    <property type="match status" value="1"/>
</dbReference>
<gene>
    <name evidence="3" type="ORF">HMPREF3180_01626</name>
</gene>
<name>A0A134A5Z2_9FUSO</name>
<keyword evidence="4" id="KW-1185">Reference proteome</keyword>
<dbReference type="SMART" id="SM00855">
    <property type="entry name" value="PGAM"/>
    <property type="match status" value="1"/>
</dbReference>
<protein>
    <submittedName>
        <fullName evidence="3">Phosphoglycerate mutase family protein</fullName>
    </submittedName>
</protein>
<evidence type="ECO:0000256" key="2">
    <source>
        <dbReference type="PIRSR" id="PIRSR613078-2"/>
    </source>
</evidence>
<dbReference type="Pfam" id="PF00300">
    <property type="entry name" value="His_Phos_1"/>
    <property type="match status" value="1"/>
</dbReference>
<sequence>MTEILFIRHGETNYNKKNLYYGHLNPGLNEIGTNQLKNTKKKLEEMNEKIDIVFSSDLKRCRQSLELLELDENIEKYFSEELRELNFGDIEGKSYDKIRKEFPYYIDEMKNNWKYFRTKGGESLDDLQKRIIKKIDEIKEKYQNKKILIVAHAGVIQTVISYYLFNNLDGYWKFKLDNGSITKMVVTDDGFIYFDYINHKPQY</sequence>
<comment type="caution">
    <text evidence="3">The sequence shown here is derived from an EMBL/GenBank/DDBJ whole genome shotgun (WGS) entry which is preliminary data.</text>
</comment>
<dbReference type="InterPro" id="IPR013078">
    <property type="entry name" value="His_Pase_superF_clade-1"/>
</dbReference>
<feature type="active site" description="Proton donor/acceptor" evidence="1">
    <location>
        <position position="84"/>
    </location>
</feature>
<dbReference type="GO" id="GO:0005737">
    <property type="term" value="C:cytoplasm"/>
    <property type="evidence" value="ECO:0007669"/>
    <property type="project" value="TreeGrafter"/>
</dbReference>
<dbReference type="AlphaFoldDB" id="A0A134A5Z2"/>
<organism evidence="3 4">
    <name type="scientific">Leptotrichia wadei</name>
    <dbReference type="NCBI Taxonomy" id="157687"/>
    <lineage>
        <taxon>Bacteria</taxon>
        <taxon>Fusobacteriati</taxon>
        <taxon>Fusobacteriota</taxon>
        <taxon>Fusobacteriia</taxon>
        <taxon>Fusobacteriales</taxon>
        <taxon>Leptotrichiaceae</taxon>
        <taxon>Leptotrichia</taxon>
    </lineage>
</organism>
<dbReference type="RefSeq" id="WP_060918258.1">
    <property type="nucleotide sequence ID" value="NZ_KQ960092.1"/>
</dbReference>
<dbReference type="PIRSF" id="PIRSF000709">
    <property type="entry name" value="6PFK_2-Ptase"/>
    <property type="match status" value="1"/>
</dbReference>
<dbReference type="PANTHER" id="PTHR48100">
    <property type="entry name" value="BROAD-SPECIFICITY PHOSPHATASE YOR283W-RELATED"/>
    <property type="match status" value="1"/>
</dbReference>
<accession>A0A134A5Z2</accession>